<dbReference type="STRING" id="30019.A0A0M4EMD1"/>
<organism evidence="3 4">
    <name type="scientific">Drosophila busckii</name>
    <name type="common">Fruit fly</name>
    <dbReference type="NCBI Taxonomy" id="30019"/>
    <lineage>
        <taxon>Eukaryota</taxon>
        <taxon>Metazoa</taxon>
        <taxon>Ecdysozoa</taxon>
        <taxon>Arthropoda</taxon>
        <taxon>Hexapoda</taxon>
        <taxon>Insecta</taxon>
        <taxon>Pterygota</taxon>
        <taxon>Neoptera</taxon>
        <taxon>Endopterygota</taxon>
        <taxon>Diptera</taxon>
        <taxon>Brachycera</taxon>
        <taxon>Muscomorpha</taxon>
        <taxon>Ephydroidea</taxon>
        <taxon>Drosophilidae</taxon>
        <taxon>Drosophila</taxon>
    </lineage>
</organism>
<feature type="region of interest" description="Disordered" evidence="1">
    <location>
        <begin position="480"/>
        <end position="502"/>
    </location>
</feature>
<feature type="region of interest" description="Disordered" evidence="1">
    <location>
        <begin position="128"/>
        <end position="152"/>
    </location>
</feature>
<feature type="compositionally biased region" description="Polar residues" evidence="1">
    <location>
        <begin position="135"/>
        <end position="148"/>
    </location>
</feature>
<dbReference type="PANTHER" id="PTHR16156">
    <property type="entry name" value="AFTIPHILIN A-RELATED"/>
    <property type="match status" value="1"/>
</dbReference>
<evidence type="ECO:0000313" key="3">
    <source>
        <dbReference type="EMBL" id="ALC46590.1"/>
    </source>
</evidence>
<feature type="domain" description="Aftiphilin clathrin-binding box" evidence="2">
    <location>
        <begin position="396"/>
        <end position="457"/>
    </location>
</feature>
<feature type="region of interest" description="Disordered" evidence="1">
    <location>
        <begin position="847"/>
        <end position="883"/>
    </location>
</feature>
<sequence>MVNVPPPLLCSTPPPIDFGEDDDDSGLQSTLHLEDVDTDEFAEYGLVTEANAKAEIPIPTTELSNGHIKTAAAEPTAEAFNYELKAGDYQHMYQQQLPLEELEADAEVQAHDNMPSLKLDSLSLYSRSESVSPSGTLSPVSDEQSPATDEQAPVVTLQDITDDSDEECSPKKPKELYIPEGADNFFAIEIVGAKSAAPNPPAKPALNQINEVATAATQAAAEVQQCEVAATAAANEEFEADDDDFGDFADFSAAPAMETPPEPKPAQLQQPQPMELQSPDDGFDDFQDFATTTTTVEEPAIAASVAPVVSVANADIEEDDDDDFGDFSEPAFVPAPSATPTLPQPPPPAAAQLSLDERVKPILELMFPSLHTQEPATVNKLTPLADAQSLQFGGVEQAHALEYQWASSEMRHSLVRSLGIDSRNILFGDKWNSSMPRYAANLSYDPLKPLSATVATPLEPQPASMSSWQPNPAVATLEVSASAATTETQASEATTQSGAAAGQDEINNASDDASEATDNSNNDAAAATSVFAAATTTATLSSTLSTDSNGHNFDSRAEFYEQQQPELRQTPLHSPTVSNNNNNNTYALPLKETHIYTPSKSDTAVAKTTTIAPIDFDYEIASAGIIIDETVVKKEYRDVEYKPPYSLEASKPAAAATGKAAAEDDDFSDFQSVPAVKANAQLQPPRIGTPTFGEQMILSPAVLLPQSIPLAKPSIEWGDNALASINAEEMARIEELFSKPPTISAAVAQQQPQEDDEWSDFVSVPVQQQPQQQQQLPPVSNHNNNVVKSKRQPATAAAAAAAVKDDDWSDFVSSTPVAATGGRTAPQFNSGAWQSANFYNNPLSLYKQQQQAPTHSNLVPQYNKTNGNSNSNNNNNNNNNSMPQQIHIMHDFSTAPTVATAATYQQQHHQHHQQQLQQQRQQFQLGHAKVAPRISLIPDMSFVAPTLPHNAGAFLNALPKSSFSAKK</sequence>
<dbReference type="GO" id="GO:0032588">
    <property type="term" value="C:trans-Golgi network membrane"/>
    <property type="evidence" value="ECO:0007669"/>
    <property type="project" value="InterPro"/>
</dbReference>
<feature type="compositionally biased region" description="Low complexity" evidence="1">
    <location>
        <begin position="866"/>
        <end position="881"/>
    </location>
</feature>
<protein>
    <submittedName>
        <fullName evidence="3">Afti</fullName>
    </submittedName>
</protein>
<dbReference type="Pfam" id="PF15045">
    <property type="entry name" value="Clathrin_bdg"/>
    <property type="match status" value="1"/>
</dbReference>
<dbReference type="Proteomes" id="UP000494163">
    <property type="component" value="Chromosome 3R"/>
</dbReference>
<dbReference type="GO" id="GO:0030121">
    <property type="term" value="C:AP-1 adaptor complex"/>
    <property type="evidence" value="ECO:0007669"/>
    <property type="project" value="TreeGrafter"/>
</dbReference>
<gene>
    <name evidence="3" type="ORF">Dbus_chr3Rg1340</name>
</gene>
<feature type="region of interest" description="Disordered" evidence="1">
    <location>
        <begin position="1"/>
        <end position="25"/>
    </location>
</feature>
<evidence type="ECO:0000313" key="4">
    <source>
        <dbReference type="Proteomes" id="UP000494163"/>
    </source>
</evidence>
<accession>A0A0M4EMD1</accession>
<keyword evidence="4" id="KW-1185">Reference proteome</keyword>
<feature type="region of interest" description="Disordered" evidence="1">
    <location>
        <begin position="251"/>
        <end position="275"/>
    </location>
</feature>
<name>A0A0M4EMD1_DROBS</name>
<dbReference type="InterPro" id="IPR029205">
    <property type="entry name" value="Clathrin-bd"/>
</dbReference>
<proteinExistence type="predicted"/>
<dbReference type="InterPro" id="IPR046359">
    <property type="entry name" value="Aftin-like"/>
</dbReference>
<feature type="compositionally biased region" description="Pro residues" evidence="1">
    <location>
        <begin position="1"/>
        <end position="16"/>
    </location>
</feature>
<dbReference type="OrthoDB" id="5917212at2759"/>
<dbReference type="OMA" id="RALDYQW"/>
<dbReference type="AlphaFoldDB" id="A0A0M4EMD1"/>
<feature type="region of interest" description="Disordered" evidence="1">
    <location>
        <begin position="766"/>
        <end position="786"/>
    </location>
</feature>
<dbReference type="GO" id="GO:0030276">
    <property type="term" value="F:clathrin binding"/>
    <property type="evidence" value="ECO:0007669"/>
    <property type="project" value="InterPro"/>
</dbReference>
<feature type="compositionally biased region" description="Polar residues" evidence="1">
    <location>
        <begin position="847"/>
        <end position="865"/>
    </location>
</feature>
<evidence type="ECO:0000259" key="2">
    <source>
        <dbReference type="Pfam" id="PF15045"/>
    </source>
</evidence>
<reference evidence="3 4" key="1">
    <citation type="submission" date="2015-08" db="EMBL/GenBank/DDBJ databases">
        <title>Ancestral chromatin configuration constrains chromatin evolution on differentiating sex chromosomes in Drosophila.</title>
        <authorList>
            <person name="Zhou Q."/>
            <person name="Bachtrog D."/>
        </authorList>
    </citation>
    <scope>NUCLEOTIDE SEQUENCE [LARGE SCALE GENOMIC DNA]</scope>
    <source>
        <tissue evidence="3">Whole larvae</tissue>
    </source>
</reference>
<evidence type="ECO:0000256" key="1">
    <source>
        <dbReference type="SAM" id="MobiDB-lite"/>
    </source>
</evidence>
<dbReference type="PANTHER" id="PTHR16156:SF10">
    <property type="entry name" value="AFTIPHILIN-RELATED"/>
    <property type="match status" value="1"/>
</dbReference>
<feature type="compositionally biased region" description="Low complexity" evidence="1">
    <location>
        <begin position="480"/>
        <end position="497"/>
    </location>
</feature>
<dbReference type="EMBL" id="CP012526">
    <property type="protein sequence ID" value="ALC46590.1"/>
    <property type="molecule type" value="Genomic_DNA"/>
</dbReference>